<dbReference type="GO" id="GO:0005886">
    <property type="term" value="C:plasma membrane"/>
    <property type="evidence" value="ECO:0007669"/>
    <property type="project" value="UniProtKB-SubCell"/>
</dbReference>
<evidence type="ECO:0000256" key="16">
    <source>
        <dbReference type="ARBA" id="ARBA00053950"/>
    </source>
</evidence>
<dbReference type="Proteomes" id="UP000015104">
    <property type="component" value="Unassembled WGS sequence"/>
</dbReference>
<reference evidence="25" key="1">
    <citation type="submission" date="2011-08" db="EMBL/GenBank/DDBJ databases">
        <authorList>
            <person name="Rombauts S."/>
        </authorList>
    </citation>
    <scope>NUCLEOTIDE SEQUENCE</scope>
    <source>
        <strain evidence="25">London</strain>
    </source>
</reference>
<dbReference type="PANTHER" id="PTHR11506">
    <property type="entry name" value="LYSOSOME-ASSOCIATED MEMBRANE GLYCOPROTEIN"/>
    <property type="match status" value="1"/>
</dbReference>
<accession>T1K2F9</accession>
<keyword evidence="25" id="KW-1185">Reference proteome</keyword>
<evidence type="ECO:0000256" key="9">
    <source>
        <dbReference type="ARBA" id="ARBA00022989"/>
    </source>
</evidence>
<feature type="signal peptide" evidence="22">
    <location>
        <begin position="1"/>
        <end position="21"/>
    </location>
</feature>
<evidence type="ECO:0000256" key="19">
    <source>
        <dbReference type="ARBA" id="ARBA00076257"/>
    </source>
</evidence>
<evidence type="ECO:0000256" key="6">
    <source>
        <dbReference type="ARBA" id="ARBA00022692"/>
    </source>
</evidence>
<dbReference type="OMA" id="NIAPEKH"/>
<keyword evidence="8" id="KW-0967">Endosome</keyword>
<comment type="function">
    <text evidence="16">Plays a role in short-term synaptic plasticity in a subset of GABAergic neurons in the brain.</text>
</comment>
<comment type="subcellular location">
    <subcellularLocation>
        <location evidence="4">Cell projection</location>
        <location evidence="4">Dendrite</location>
    </subcellularLocation>
    <subcellularLocation>
        <location evidence="17">Cell projection</location>
        <location evidence="17">Growth cone membrane</location>
        <topology evidence="17">Single-pass type I membrane protein</topology>
    </subcellularLocation>
    <subcellularLocation>
        <location evidence="15">Cytoplasmic vesicle</location>
        <location evidence="15">Secretory vesicle</location>
        <location evidence="15">Synaptic vesicle membrane</location>
        <topology evidence="15">Single-pass type I membrane protein</topology>
    </subcellularLocation>
    <subcellularLocation>
        <location evidence="2">Early endosome membrane</location>
        <topology evidence="2">Single-pass type I membrane protein</topology>
    </subcellularLocation>
    <subcellularLocation>
        <location evidence="1">Endoplasmic reticulum-Golgi intermediate compartment membrane</location>
        <topology evidence="1">Single-pass type I membrane protein</topology>
    </subcellularLocation>
    <subcellularLocation>
        <location evidence="3">Recycling endosome</location>
    </subcellularLocation>
</comment>
<evidence type="ECO:0000256" key="8">
    <source>
        <dbReference type="ARBA" id="ARBA00022753"/>
    </source>
</evidence>
<keyword evidence="14" id="KW-0968">Cytoplasmic vesicle</keyword>
<protein>
    <recommendedName>
        <fullName evidence="18">Lysosome-associated membrane glycoprotein 5</fullName>
    </recommendedName>
    <alternativeName>
        <fullName evidence="19">Lysosome-associated membrane protein 5</fullName>
    </alternativeName>
</protein>
<evidence type="ECO:0000256" key="11">
    <source>
        <dbReference type="ARBA" id="ARBA00023136"/>
    </source>
</evidence>
<dbReference type="OrthoDB" id="6248302at2759"/>
<evidence type="ECO:0000256" key="17">
    <source>
        <dbReference type="ARBA" id="ARBA00060492"/>
    </source>
</evidence>
<feature type="compositionally biased region" description="Polar residues" evidence="20">
    <location>
        <begin position="45"/>
        <end position="54"/>
    </location>
</feature>
<evidence type="ECO:0000256" key="20">
    <source>
        <dbReference type="SAM" id="MobiDB-lite"/>
    </source>
</evidence>
<evidence type="ECO:0000256" key="15">
    <source>
        <dbReference type="ARBA" id="ARBA00029428"/>
    </source>
</evidence>
<evidence type="ECO:0000313" key="25">
    <source>
        <dbReference type="Proteomes" id="UP000015104"/>
    </source>
</evidence>
<dbReference type="KEGG" id="tut:107360134"/>
<keyword evidence="13" id="KW-0966">Cell projection</keyword>
<keyword evidence="7 22" id="KW-0732">Signal</keyword>
<evidence type="ECO:0000256" key="10">
    <source>
        <dbReference type="ARBA" id="ARBA00023018"/>
    </source>
</evidence>
<evidence type="ECO:0000256" key="14">
    <source>
        <dbReference type="ARBA" id="ARBA00023329"/>
    </source>
</evidence>
<evidence type="ECO:0000313" key="24">
    <source>
        <dbReference type="EnsemblMetazoa" id="tetur04g04880.1"/>
    </source>
</evidence>
<dbReference type="eggNOG" id="KOG4818">
    <property type="taxonomic scope" value="Eukaryota"/>
</dbReference>
<feature type="domain" description="Lysosome-associated membrane glycoprotein 2-like luminal" evidence="23">
    <location>
        <begin position="74"/>
        <end position="224"/>
    </location>
</feature>
<keyword evidence="6 21" id="KW-0812">Transmembrane</keyword>
<feature type="transmembrane region" description="Helical" evidence="21">
    <location>
        <begin position="259"/>
        <end position="281"/>
    </location>
</feature>
<keyword evidence="9 21" id="KW-1133">Transmembrane helix</keyword>
<evidence type="ECO:0000256" key="22">
    <source>
        <dbReference type="SAM" id="SignalP"/>
    </source>
</evidence>
<feature type="chain" id="PRO_5004591160" description="Lysosome-associated membrane glycoprotein 5" evidence="22">
    <location>
        <begin position="22"/>
        <end position="295"/>
    </location>
</feature>
<evidence type="ECO:0000256" key="2">
    <source>
        <dbReference type="ARBA" id="ARBA00004158"/>
    </source>
</evidence>
<evidence type="ECO:0000256" key="5">
    <source>
        <dbReference type="ARBA" id="ARBA00009644"/>
    </source>
</evidence>
<dbReference type="PANTHER" id="PTHR11506:SF35">
    <property type="entry name" value="LYSOSOME-ASSOCIATED MEMBRANE GLYCOPROTEIN 5"/>
    <property type="match status" value="1"/>
</dbReference>
<feature type="region of interest" description="Disordered" evidence="20">
    <location>
        <begin position="27"/>
        <end position="54"/>
    </location>
</feature>
<dbReference type="GO" id="GO:0072594">
    <property type="term" value="P:establishment of protein localization to organelle"/>
    <property type="evidence" value="ECO:0007669"/>
    <property type="project" value="TreeGrafter"/>
</dbReference>
<dbReference type="STRING" id="32264.T1K2F9"/>
<dbReference type="Pfam" id="PF01299">
    <property type="entry name" value="Lamp2-like_luminal"/>
    <property type="match status" value="1"/>
</dbReference>
<evidence type="ECO:0000256" key="4">
    <source>
        <dbReference type="ARBA" id="ARBA00004279"/>
    </source>
</evidence>
<dbReference type="Gene3D" id="2.40.160.110">
    <property type="match status" value="1"/>
</dbReference>
<keyword evidence="11 21" id="KW-0472">Membrane</keyword>
<keyword evidence="10" id="KW-0770">Synapse</keyword>
<evidence type="ECO:0000256" key="12">
    <source>
        <dbReference type="ARBA" id="ARBA00023180"/>
    </source>
</evidence>
<evidence type="ECO:0000259" key="23">
    <source>
        <dbReference type="Pfam" id="PF01299"/>
    </source>
</evidence>
<dbReference type="HOGENOM" id="CLU_944355_0_0_1"/>
<sequence>MDWSQNLWSKGLLLLLFVASGYDCAGNKTKSSKSGKKIKESTTTASYQDENSNKQSNLMETAPSFTFFGRDEHGKICILAKFEAIFTITYEATSGSQQLIAKIPRDTETRAHCVSLLDTNPYLDISWRGGFTFRMVFSKHESTNSWGVKGMNLVYNTKDSAFTESVDGRELIVRSDQDSLNQFETLLGKSYYCPSPSIINMYNPAGERIVILRLSNVQLQAYEIKTGKFSPMSRCGLVGFGSGVIAPFYLVSYHEDDSASMIVAVITILVSVLTVAGYAVYRAWFIKKVDYDTMI</sequence>
<evidence type="ECO:0000256" key="21">
    <source>
        <dbReference type="SAM" id="Phobius"/>
    </source>
</evidence>
<dbReference type="GO" id="GO:0005765">
    <property type="term" value="C:lysosomal membrane"/>
    <property type="evidence" value="ECO:0007669"/>
    <property type="project" value="TreeGrafter"/>
</dbReference>
<dbReference type="GO" id="GO:0031902">
    <property type="term" value="C:late endosome membrane"/>
    <property type="evidence" value="ECO:0007669"/>
    <property type="project" value="TreeGrafter"/>
</dbReference>
<evidence type="ECO:0000256" key="1">
    <source>
        <dbReference type="ARBA" id="ARBA00004151"/>
    </source>
</evidence>
<evidence type="ECO:0000256" key="13">
    <source>
        <dbReference type="ARBA" id="ARBA00023273"/>
    </source>
</evidence>
<reference evidence="24" key="2">
    <citation type="submission" date="2015-06" db="UniProtKB">
        <authorList>
            <consortium name="EnsemblMetazoa"/>
        </authorList>
    </citation>
    <scope>IDENTIFICATION</scope>
</reference>
<feature type="transmembrane region" description="Helical" evidence="21">
    <location>
        <begin position="235"/>
        <end position="253"/>
    </location>
</feature>
<evidence type="ECO:0000256" key="18">
    <source>
        <dbReference type="ARBA" id="ARBA00074379"/>
    </source>
</evidence>
<proteinExistence type="inferred from homology"/>
<organism evidence="24 25">
    <name type="scientific">Tetranychus urticae</name>
    <name type="common">Two-spotted spider mite</name>
    <dbReference type="NCBI Taxonomy" id="32264"/>
    <lineage>
        <taxon>Eukaryota</taxon>
        <taxon>Metazoa</taxon>
        <taxon>Ecdysozoa</taxon>
        <taxon>Arthropoda</taxon>
        <taxon>Chelicerata</taxon>
        <taxon>Arachnida</taxon>
        <taxon>Acari</taxon>
        <taxon>Acariformes</taxon>
        <taxon>Trombidiformes</taxon>
        <taxon>Prostigmata</taxon>
        <taxon>Eleutherengona</taxon>
        <taxon>Raphignathae</taxon>
        <taxon>Tetranychoidea</taxon>
        <taxon>Tetranychidae</taxon>
        <taxon>Tetranychus</taxon>
    </lineage>
</organism>
<dbReference type="EMBL" id="CAEY01001362">
    <property type="status" value="NOT_ANNOTATED_CDS"/>
    <property type="molecule type" value="Genomic_DNA"/>
</dbReference>
<dbReference type="AlphaFoldDB" id="T1K2F9"/>
<keyword evidence="12" id="KW-0325">Glycoprotein</keyword>
<dbReference type="InterPro" id="IPR002000">
    <property type="entry name" value="Lysosome-assoc_membr_glycop"/>
</dbReference>
<dbReference type="InterPro" id="IPR048528">
    <property type="entry name" value="Lamp2-like_luminal"/>
</dbReference>
<dbReference type="EnsemblMetazoa" id="tetur04g04880.1">
    <property type="protein sequence ID" value="tetur04g04880.1"/>
    <property type="gene ID" value="tetur04g04880"/>
</dbReference>
<evidence type="ECO:0000256" key="3">
    <source>
        <dbReference type="ARBA" id="ARBA00004172"/>
    </source>
</evidence>
<comment type="similarity">
    <text evidence="5">Belongs to the LAMP family.</text>
</comment>
<evidence type="ECO:0000256" key="7">
    <source>
        <dbReference type="ARBA" id="ARBA00022729"/>
    </source>
</evidence>
<gene>
    <name evidence="24" type="primary">107360134</name>
</gene>
<name>T1K2F9_TETUR</name>